<feature type="region of interest" description="Disordered" evidence="1">
    <location>
        <begin position="319"/>
        <end position="378"/>
    </location>
</feature>
<feature type="compositionally biased region" description="Basic and acidic residues" evidence="1">
    <location>
        <begin position="785"/>
        <end position="816"/>
    </location>
</feature>
<protein>
    <submittedName>
        <fullName evidence="2">Uncharacterized protein</fullName>
    </submittedName>
</protein>
<dbReference type="Proteomes" id="UP000799324">
    <property type="component" value="Unassembled WGS sequence"/>
</dbReference>
<accession>A0A6A6TTD3</accession>
<feature type="region of interest" description="Disordered" evidence="1">
    <location>
        <begin position="763"/>
        <end position="816"/>
    </location>
</feature>
<keyword evidence="3" id="KW-1185">Reference proteome</keyword>
<dbReference type="OrthoDB" id="5417628at2759"/>
<feature type="region of interest" description="Disordered" evidence="1">
    <location>
        <begin position="422"/>
        <end position="457"/>
    </location>
</feature>
<feature type="compositionally biased region" description="Low complexity" evidence="1">
    <location>
        <begin position="514"/>
        <end position="529"/>
    </location>
</feature>
<evidence type="ECO:0000313" key="3">
    <source>
        <dbReference type="Proteomes" id="UP000799324"/>
    </source>
</evidence>
<organism evidence="2 3">
    <name type="scientific">Lophiostoma macrostomum CBS 122681</name>
    <dbReference type="NCBI Taxonomy" id="1314788"/>
    <lineage>
        <taxon>Eukaryota</taxon>
        <taxon>Fungi</taxon>
        <taxon>Dikarya</taxon>
        <taxon>Ascomycota</taxon>
        <taxon>Pezizomycotina</taxon>
        <taxon>Dothideomycetes</taxon>
        <taxon>Pleosporomycetidae</taxon>
        <taxon>Pleosporales</taxon>
        <taxon>Lophiostomataceae</taxon>
        <taxon>Lophiostoma</taxon>
    </lineage>
</organism>
<evidence type="ECO:0000313" key="2">
    <source>
        <dbReference type="EMBL" id="KAF2661884.1"/>
    </source>
</evidence>
<feature type="compositionally biased region" description="Polar residues" evidence="1">
    <location>
        <begin position="330"/>
        <end position="347"/>
    </location>
</feature>
<sequence>MSTSAKIQICKLLSACQSCRFVISSPVWYPWTCSSPSQAPPMPMVVSSWSTISSVRSAPALTAIELPSSASSLLSSEVTRRAASRETRSTPVMRYDSWDVILFPRDSHIPIQEFKTACYVSRDEYNRQLPTLNCYITSLPATTPFRISVHSWAAKARSSALIESQRRPNQRVVYIVQVIVDGTRVFHDFYELSSKWPQELVYEKRSIADYDRHSRSQRKPLLQFPSFHQSILMQSSWDARDHDGRIKLVLSEQLVGKSHNPSEVEFGAVNDIICFSFQHAPKEILEQAGISWPIRNPLYLSPPNDNELLASQLPSTYRRPLNPVVDTHKQSPNSRQFQSPISRASISEPTPRPRTEPPRFSQFPKPPGRGRGHGRAGVWTESYDDTFIDPFDDTSVMDTDSMRRTSSNLTADISMPDLILASPASVRSKNNQRHQNRSSGHDRHSNWADGSGNRNRGDKHVVVTLREDQFGQLVEALSPPKRTLDSHRNEHPRSQLPQPKSHGNPPKMGPMTVPSSSRPSAAALARTASYPDFHPHLRNVSNTASPGKLETGSYKIPYKGPTNHVFDGGKENRNPSENRVPTPHPFLQGPVWGQTEHKLTPYTSDIEMRNPSSVFSNTFHFERGSQQQPPGKHSPTPTPSTLKSRKEGLGIASPAVTEQEGKHTDKDIRCEKSFLLDLENVHTSPKMHVPAPHNTPRTMHVSPQTRFEKILNPEEPQAFIQGHRSGMSSMGRVEAELFSALGDELNSFNENFVETPSLPELSPLVKRKRAGTLGGERGKSPNTKMVKERKDGGDDGLNDDGRVELELEGPKMRGGD</sequence>
<evidence type="ECO:0000256" key="1">
    <source>
        <dbReference type="SAM" id="MobiDB-lite"/>
    </source>
</evidence>
<feature type="compositionally biased region" description="Basic and acidic residues" evidence="1">
    <location>
        <begin position="482"/>
        <end position="493"/>
    </location>
</feature>
<feature type="region of interest" description="Disordered" evidence="1">
    <location>
        <begin position="477"/>
        <end position="592"/>
    </location>
</feature>
<reference evidence="2" key="1">
    <citation type="journal article" date="2020" name="Stud. Mycol.">
        <title>101 Dothideomycetes genomes: a test case for predicting lifestyles and emergence of pathogens.</title>
        <authorList>
            <person name="Haridas S."/>
            <person name="Albert R."/>
            <person name="Binder M."/>
            <person name="Bloem J."/>
            <person name="Labutti K."/>
            <person name="Salamov A."/>
            <person name="Andreopoulos B."/>
            <person name="Baker S."/>
            <person name="Barry K."/>
            <person name="Bills G."/>
            <person name="Bluhm B."/>
            <person name="Cannon C."/>
            <person name="Castanera R."/>
            <person name="Culley D."/>
            <person name="Daum C."/>
            <person name="Ezra D."/>
            <person name="Gonzalez J."/>
            <person name="Henrissat B."/>
            <person name="Kuo A."/>
            <person name="Liang C."/>
            <person name="Lipzen A."/>
            <person name="Lutzoni F."/>
            <person name="Magnuson J."/>
            <person name="Mondo S."/>
            <person name="Nolan M."/>
            <person name="Ohm R."/>
            <person name="Pangilinan J."/>
            <person name="Park H.-J."/>
            <person name="Ramirez L."/>
            <person name="Alfaro M."/>
            <person name="Sun H."/>
            <person name="Tritt A."/>
            <person name="Yoshinaga Y."/>
            <person name="Zwiers L.-H."/>
            <person name="Turgeon B."/>
            <person name="Goodwin S."/>
            <person name="Spatafora J."/>
            <person name="Crous P."/>
            <person name="Grigoriev I."/>
        </authorList>
    </citation>
    <scope>NUCLEOTIDE SEQUENCE</scope>
    <source>
        <strain evidence="2">CBS 122681</strain>
    </source>
</reference>
<name>A0A6A6TTD3_9PLEO</name>
<dbReference type="AlphaFoldDB" id="A0A6A6TTD3"/>
<gene>
    <name evidence="2" type="ORF">K491DRAFT_333864</name>
</gene>
<dbReference type="EMBL" id="MU004291">
    <property type="protein sequence ID" value="KAF2661884.1"/>
    <property type="molecule type" value="Genomic_DNA"/>
</dbReference>
<proteinExistence type="predicted"/>
<feature type="region of interest" description="Disordered" evidence="1">
    <location>
        <begin position="622"/>
        <end position="647"/>
    </location>
</feature>
<feature type="compositionally biased region" description="Basic and acidic residues" evidence="1">
    <location>
        <begin position="567"/>
        <end position="576"/>
    </location>
</feature>